<dbReference type="InterPro" id="IPR046848">
    <property type="entry name" value="E_motif"/>
</dbReference>
<dbReference type="GO" id="GO:0003723">
    <property type="term" value="F:RNA binding"/>
    <property type="evidence" value="ECO:0007669"/>
    <property type="project" value="InterPro"/>
</dbReference>
<dbReference type="PROSITE" id="PS51375">
    <property type="entry name" value="PPR"/>
    <property type="match status" value="3"/>
</dbReference>
<dbReference type="PANTHER" id="PTHR47926">
    <property type="entry name" value="PENTATRICOPEPTIDE REPEAT-CONTAINING PROTEIN"/>
    <property type="match status" value="1"/>
</dbReference>
<reference evidence="3" key="1">
    <citation type="submission" date="2022-04" db="EMBL/GenBank/DDBJ databases">
        <title>Carnegiea gigantea Genome sequencing and assembly v2.</title>
        <authorList>
            <person name="Copetti D."/>
            <person name="Sanderson M.J."/>
            <person name="Burquez A."/>
            <person name="Wojciechowski M.F."/>
        </authorList>
    </citation>
    <scope>NUCLEOTIDE SEQUENCE</scope>
    <source>
        <strain evidence="3">SGP5-SGP5p</strain>
        <tissue evidence="3">Aerial part</tissue>
    </source>
</reference>
<gene>
    <name evidence="3" type="ORF">Cgig2_010544</name>
</gene>
<keyword evidence="1" id="KW-0677">Repeat</keyword>
<dbReference type="Pfam" id="PF13041">
    <property type="entry name" value="PPR_2"/>
    <property type="match status" value="2"/>
</dbReference>
<dbReference type="FunFam" id="1.25.40.10:FF:000329">
    <property type="entry name" value="Pentatricopeptide repeat-containing protein"/>
    <property type="match status" value="1"/>
</dbReference>
<evidence type="ECO:0000256" key="2">
    <source>
        <dbReference type="PROSITE-ProRule" id="PRU00708"/>
    </source>
</evidence>
<feature type="repeat" description="PPR" evidence="2">
    <location>
        <begin position="287"/>
        <end position="317"/>
    </location>
</feature>
<dbReference type="InterPro" id="IPR011990">
    <property type="entry name" value="TPR-like_helical_dom_sf"/>
</dbReference>
<dbReference type="Proteomes" id="UP001153076">
    <property type="component" value="Unassembled WGS sequence"/>
</dbReference>
<proteinExistence type="predicted"/>
<dbReference type="EMBL" id="JAKOGI010000028">
    <property type="protein sequence ID" value="KAJ8448657.1"/>
    <property type="molecule type" value="Genomic_DNA"/>
</dbReference>
<organism evidence="3 4">
    <name type="scientific">Carnegiea gigantea</name>
    <dbReference type="NCBI Taxonomy" id="171969"/>
    <lineage>
        <taxon>Eukaryota</taxon>
        <taxon>Viridiplantae</taxon>
        <taxon>Streptophyta</taxon>
        <taxon>Embryophyta</taxon>
        <taxon>Tracheophyta</taxon>
        <taxon>Spermatophyta</taxon>
        <taxon>Magnoliopsida</taxon>
        <taxon>eudicotyledons</taxon>
        <taxon>Gunneridae</taxon>
        <taxon>Pentapetalae</taxon>
        <taxon>Caryophyllales</taxon>
        <taxon>Cactineae</taxon>
        <taxon>Cactaceae</taxon>
        <taxon>Cactoideae</taxon>
        <taxon>Echinocereeae</taxon>
        <taxon>Carnegiea</taxon>
    </lineage>
</organism>
<dbReference type="InterPro" id="IPR002885">
    <property type="entry name" value="PPR_rpt"/>
</dbReference>
<dbReference type="NCBIfam" id="TIGR00756">
    <property type="entry name" value="PPR"/>
    <property type="match status" value="4"/>
</dbReference>
<dbReference type="OrthoDB" id="185373at2759"/>
<sequence>MVEPSSFLKTCISRLLSQCKSMRELRKIHGLIVTSPSLCEPDRYFLNTRLLFFCAISEAGSLPYASKVFHHLEKLNLFVYNALIRGYASKSLNGQGSDYYASLVLYGQMLRDGISPDGLTFPFVLKECTRRVDSHMGMAVYCHVVKFGFHSDVYIQNCMISLLSECRLLGYALKLFDEMPERDIVSWNSVISGCIRNGELDLALNMFRRLDMRSIYTWNSIITGSVQAGQPKVALELFQEMHVAGNDGVRPDKITIASVLSACASLGTLDHGNWVYSYLKRSGLEFDMVIATALVDMYGKCGHVDKAAKIFRGMPKKDVLAWTAMITVCALHGYGKEALNLLNEMDKEGVKPNHVTFVGLLSACAHTGLIEEGRWCFDMMQRVYSIEPCVHHYACMVDILSRAALFDEAEKLISGMLVEPDVYVWGALLGGCQMHHNFQLGEKVALKLIDLEPQNHAFYINLCDIYAKADRFNDVKRVRALMQNKGITKDTPGSSLIELDGIVREFSVQGSPEIIMEELKQVIQRVVTSAILSRKARNPQNILRIGVSISRKNVLFRLENFFSRYPGSNEGCALPSRR</sequence>
<dbReference type="AlphaFoldDB" id="A0A9Q1KSK3"/>
<dbReference type="Pfam" id="PF20431">
    <property type="entry name" value="E_motif"/>
    <property type="match status" value="1"/>
</dbReference>
<keyword evidence="4" id="KW-1185">Reference proteome</keyword>
<dbReference type="Gene3D" id="1.25.40.10">
    <property type="entry name" value="Tetratricopeptide repeat domain"/>
    <property type="match status" value="4"/>
</dbReference>
<accession>A0A9Q1KSK3</accession>
<feature type="repeat" description="PPR" evidence="2">
    <location>
        <begin position="318"/>
        <end position="352"/>
    </location>
</feature>
<feature type="repeat" description="PPR" evidence="2">
    <location>
        <begin position="183"/>
        <end position="217"/>
    </location>
</feature>
<dbReference type="Pfam" id="PF01535">
    <property type="entry name" value="PPR"/>
    <property type="match status" value="2"/>
</dbReference>
<evidence type="ECO:0000256" key="1">
    <source>
        <dbReference type="ARBA" id="ARBA00022737"/>
    </source>
</evidence>
<comment type="caution">
    <text evidence="3">The sequence shown here is derived from an EMBL/GenBank/DDBJ whole genome shotgun (WGS) entry which is preliminary data.</text>
</comment>
<dbReference type="PANTHER" id="PTHR47926:SF401">
    <property type="entry name" value="PENTATRICOPEPTIDE REPEAT-CONTAINING PROTEIN"/>
    <property type="match status" value="1"/>
</dbReference>
<dbReference type="GO" id="GO:0009451">
    <property type="term" value="P:RNA modification"/>
    <property type="evidence" value="ECO:0007669"/>
    <property type="project" value="InterPro"/>
</dbReference>
<dbReference type="InterPro" id="IPR046960">
    <property type="entry name" value="PPR_At4g14850-like_plant"/>
</dbReference>
<evidence type="ECO:0000313" key="4">
    <source>
        <dbReference type="Proteomes" id="UP001153076"/>
    </source>
</evidence>
<protein>
    <submittedName>
        <fullName evidence="3">Uncharacterized protein</fullName>
    </submittedName>
</protein>
<evidence type="ECO:0000313" key="3">
    <source>
        <dbReference type="EMBL" id="KAJ8448657.1"/>
    </source>
</evidence>
<name>A0A9Q1KSK3_9CARY</name>